<protein>
    <submittedName>
        <fullName evidence="12">Alpha-1A adrenergic receptor</fullName>
    </submittedName>
</protein>
<dbReference type="Gene3D" id="1.20.1070.10">
    <property type="entry name" value="Rhodopsin 7-helix transmembrane proteins"/>
    <property type="match status" value="1"/>
</dbReference>
<feature type="transmembrane region" description="Helical" evidence="10">
    <location>
        <begin position="79"/>
        <end position="101"/>
    </location>
</feature>
<keyword evidence="5" id="KW-0297">G-protein coupled receptor</keyword>
<dbReference type="InterPro" id="IPR000276">
    <property type="entry name" value="GPCR_Rhodpsn"/>
</dbReference>
<feature type="transmembrane region" description="Helical" evidence="10">
    <location>
        <begin position="168"/>
        <end position="192"/>
    </location>
</feature>
<evidence type="ECO:0000256" key="8">
    <source>
        <dbReference type="ARBA" id="ARBA00023224"/>
    </source>
</evidence>
<evidence type="ECO:0000256" key="7">
    <source>
        <dbReference type="ARBA" id="ARBA00023170"/>
    </source>
</evidence>
<evidence type="ECO:0000256" key="3">
    <source>
        <dbReference type="ARBA" id="ARBA00022692"/>
    </source>
</evidence>
<evidence type="ECO:0000256" key="5">
    <source>
        <dbReference type="ARBA" id="ARBA00023040"/>
    </source>
</evidence>
<keyword evidence="4 10" id="KW-1133">Transmembrane helix</keyword>
<feature type="region of interest" description="Disordered" evidence="9">
    <location>
        <begin position="207"/>
        <end position="231"/>
    </location>
</feature>
<dbReference type="PROSITE" id="PS50262">
    <property type="entry name" value="G_PROTEIN_RECEP_F1_2"/>
    <property type="match status" value="1"/>
</dbReference>
<feature type="domain" description="G-protein coupled receptors family 1 profile" evidence="11">
    <location>
        <begin position="24"/>
        <end position="343"/>
    </location>
</feature>
<accession>A0A9Q0YS81</accession>
<evidence type="ECO:0000256" key="9">
    <source>
        <dbReference type="SAM" id="MobiDB-lite"/>
    </source>
</evidence>
<feature type="transmembrane region" description="Helical" evidence="10">
    <location>
        <begin position="122"/>
        <end position="148"/>
    </location>
</feature>
<keyword evidence="7 12" id="KW-0675">Receptor</keyword>
<comment type="caution">
    <text evidence="12">The sequence shown here is derived from an EMBL/GenBank/DDBJ whole genome shotgun (WGS) entry which is preliminary data.</text>
</comment>
<keyword evidence="13" id="KW-1185">Reference proteome</keyword>
<feature type="transmembrane region" description="Helical" evidence="10">
    <location>
        <begin position="44"/>
        <end position="67"/>
    </location>
</feature>
<dbReference type="GO" id="GO:0004930">
    <property type="term" value="F:G protein-coupled receptor activity"/>
    <property type="evidence" value="ECO:0007669"/>
    <property type="project" value="UniProtKB-KW"/>
</dbReference>
<keyword evidence="2" id="KW-1003">Cell membrane</keyword>
<feature type="compositionally biased region" description="Polar residues" evidence="9">
    <location>
        <begin position="252"/>
        <end position="267"/>
    </location>
</feature>
<evidence type="ECO:0000259" key="11">
    <source>
        <dbReference type="PROSITE" id="PS50262"/>
    </source>
</evidence>
<keyword evidence="3 10" id="KW-0812">Transmembrane</keyword>
<dbReference type="Pfam" id="PF00001">
    <property type="entry name" value="7tm_1"/>
    <property type="match status" value="1"/>
</dbReference>
<reference evidence="12" key="1">
    <citation type="submission" date="2021-10" db="EMBL/GenBank/DDBJ databases">
        <title>Tropical sea cucumber genome reveals ecological adaptation and Cuvierian tubules defense mechanism.</title>
        <authorList>
            <person name="Chen T."/>
        </authorList>
    </citation>
    <scope>NUCLEOTIDE SEQUENCE</scope>
    <source>
        <strain evidence="12">Nanhai2018</strain>
        <tissue evidence="12">Muscle</tissue>
    </source>
</reference>
<keyword evidence="8" id="KW-0807">Transducer</keyword>
<dbReference type="EMBL" id="JAIZAY010000017">
    <property type="protein sequence ID" value="KAJ8025934.1"/>
    <property type="molecule type" value="Genomic_DNA"/>
</dbReference>
<evidence type="ECO:0000313" key="12">
    <source>
        <dbReference type="EMBL" id="KAJ8025934.1"/>
    </source>
</evidence>
<feature type="transmembrane region" description="Helical" evidence="10">
    <location>
        <begin position="290"/>
        <end position="312"/>
    </location>
</feature>
<dbReference type="AlphaFoldDB" id="A0A9Q0YS81"/>
<name>A0A9Q0YS81_HOLLE</name>
<evidence type="ECO:0000256" key="6">
    <source>
        <dbReference type="ARBA" id="ARBA00023136"/>
    </source>
</evidence>
<evidence type="ECO:0000256" key="1">
    <source>
        <dbReference type="ARBA" id="ARBA00004651"/>
    </source>
</evidence>
<dbReference type="GO" id="GO:0005886">
    <property type="term" value="C:plasma membrane"/>
    <property type="evidence" value="ECO:0007669"/>
    <property type="project" value="UniProtKB-SubCell"/>
</dbReference>
<dbReference type="OrthoDB" id="10033446at2759"/>
<feature type="transmembrane region" description="Helical" evidence="10">
    <location>
        <begin position="6"/>
        <end position="32"/>
    </location>
</feature>
<dbReference type="PANTHER" id="PTHR22752">
    <property type="entry name" value="G PROTEIN-COUPLED RECEPTOR"/>
    <property type="match status" value="1"/>
</dbReference>
<dbReference type="SMART" id="SM01381">
    <property type="entry name" value="7TM_GPCR_Srsx"/>
    <property type="match status" value="1"/>
</dbReference>
<evidence type="ECO:0000256" key="10">
    <source>
        <dbReference type="SAM" id="Phobius"/>
    </source>
</evidence>
<feature type="region of interest" description="Disordered" evidence="9">
    <location>
        <begin position="252"/>
        <end position="280"/>
    </location>
</feature>
<comment type="subcellular location">
    <subcellularLocation>
        <location evidence="1">Cell membrane</location>
        <topology evidence="1">Multi-pass membrane protein</topology>
    </subcellularLocation>
</comment>
<dbReference type="SUPFAM" id="SSF81321">
    <property type="entry name" value="Family A G protein-coupled receptor-like"/>
    <property type="match status" value="1"/>
</dbReference>
<evidence type="ECO:0000256" key="2">
    <source>
        <dbReference type="ARBA" id="ARBA00022475"/>
    </source>
</evidence>
<feature type="transmembrane region" description="Helical" evidence="10">
    <location>
        <begin position="324"/>
        <end position="343"/>
    </location>
</feature>
<organism evidence="12 13">
    <name type="scientific">Holothuria leucospilota</name>
    <name type="common">Black long sea cucumber</name>
    <name type="synonym">Mertensiothuria leucospilota</name>
    <dbReference type="NCBI Taxonomy" id="206669"/>
    <lineage>
        <taxon>Eukaryota</taxon>
        <taxon>Metazoa</taxon>
        <taxon>Echinodermata</taxon>
        <taxon>Eleutherozoa</taxon>
        <taxon>Echinozoa</taxon>
        <taxon>Holothuroidea</taxon>
        <taxon>Aspidochirotacea</taxon>
        <taxon>Aspidochirotida</taxon>
        <taxon>Holothuriidae</taxon>
        <taxon>Holothuria</taxon>
    </lineage>
</organism>
<dbReference type="Proteomes" id="UP001152320">
    <property type="component" value="Chromosome 17"/>
</dbReference>
<keyword evidence="6 10" id="KW-0472">Membrane</keyword>
<dbReference type="CDD" id="cd00637">
    <property type="entry name" value="7tm_classA_rhodopsin-like"/>
    <property type="match status" value="1"/>
</dbReference>
<sequence>MKGIVFVVVILTLNVGISIIGVLGNGMVIVAFSMKARLRTRSNCFIISLLIMSFIHCAIFFPLQALADVGIISGRAACFSLGCLGLTESVAITLCLLATSMERFIAICWPLKADSILTTNRTIATFVVIAVYSFTSGIIFPSLTWIGYDGPPLDHQCTLLSLSPVVGYTIWLSINWLAPIPVMLVIYCKILLIVRRHAREISAHVPRINPDISPNRGNNEVRPGLHDRPAEELGGQQNDSFSFHPDDVDTPSTGVHTITNTTPQSVEGNGAMNIQKKRQRRRMRSDVKSALVIFAIVMLYSLNFIPYVIYLFTKVIHKTPDIRQAAIVHAVLFANYALNPYIYGFGNRNIRKAITQIFCKRRSASRSAGLISISETMS</sequence>
<proteinExistence type="predicted"/>
<dbReference type="PRINTS" id="PR00237">
    <property type="entry name" value="GPCRRHODOPSN"/>
</dbReference>
<dbReference type="InterPro" id="IPR017452">
    <property type="entry name" value="GPCR_Rhodpsn_7TM"/>
</dbReference>
<evidence type="ECO:0000313" key="13">
    <source>
        <dbReference type="Proteomes" id="UP001152320"/>
    </source>
</evidence>
<gene>
    <name evidence="12" type="ORF">HOLleu_33641</name>
</gene>
<evidence type="ECO:0000256" key="4">
    <source>
        <dbReference type="ARBA" id="ARBA00022989"/>
    </source>
</evidence>